<dbReference type="AlphaFoldDB" id="A0A9P6B864"/>
<dbReference type="OrthoDB" id="5424209at2759"/>
<proteinExistence type="predicted"/>
<accession>A0A9P6B864</accession>
<gene>
    <name evidence="1" type="ORF">BS47DRAFT_1288800</name>
</gene>
<evidence type="ECO:0000313" key="2">
    <source>
        <dbReference type="Proteomes" id="UP000886523"/>
    </source>
</evidence>
<feature type="non-terminal residue" evidence="1">
    <location>
        <position position="1"/>
    </location>
</feature>
<protein>
    <submittedName>
        <fullName evidence="1">Uncharacterized protein</fullName>
    </submittedName>
</protein>
<reference evidence="1" key="1">
    <citation type="journal article" date="2020" name="Nat. Commun.">
        <title>Large-scale genome sequencing of mycorrhizal fungi provides insights into the early evolution of symbiotic traits.</title>
        <authorList>
            <person name="Miyauchi S."/>
            <person name="Kiss E."/>
            <person name="Kuo A."/>
            <person name="Drula E."/>
            <person name="Kohler A."/>
            <person name="Sanchez-Garcia M."/>
            <person name="Morin E."/>
            <person name="Andreopoulos B."/>
            <person name="Barry K.W."/>
            <person name="Bonito G."/>
            <person name="Buee M."/>
            <person name="Carver A."/>
            <person name="Chen C."/>
            <person name="Cichocki N."/>
            <person name="Clum A."/>
            <person name="Culley D."/>
            <person name="Crous P.W."/>
            <person name="Fauchery L."/>
            <person name="Girlanda M."/>
            <person name="Hayes R.D."/>
            <person name="Keri Z."/>
            <person name="LaButti K."/>
            <person name="Lipzen A."/>
            <person name="Lombard V."/>
            <person name="Magnuson J."/>
            <person name="Maillard F."/>
            <person name="Murat C."/>
            <person name="Nolan M."/>
            <person name="Ohm R.A."/>
            <person name="Pangilinan J."/>
            <person name="Pereira M.F."/>
            <person name="Perotto S."/>
            <person name="Peter M."/>
            <person name="Pfister S."/>
            <person name="Riley R."/>
            <person name="Sitrit Y."/>
            <person name="Stielow J.B."/>
            <person name="Szollosi G."/>
            <person name="Zifcakova L."/>
            <person name="Stursova M."/>
            <person name="Spatafora J.W."/>
            <person name="Tedersoo L."/>
            <person name="Vaario L.M."/>
            <person name="Yamada A."/>
            <person name="Yan M."/>
            <person name="Wang P."/>
            <person name="Xu J."/>
            <person name="Bruns T."/>
            <person name="Baldrian P."/>
            <person name="Vilgalys R."/>
            <person name="Dunand C."/>
            <person name="Henrissat B."/>
            <person name="Grigoriev I.V."/>
            <person name="Hibbett D."/>
            <person name="Nagy L.G."/>
            <person name="Martin F.M."/>
        </authorList>
    </citation>
    <scope>NUCLEOTIDE SEQUENCE</scope>
    <source>
        <strain evidence="1">UP504</strain>
    </source>
</reference>
<sequence>PPISVGVGVECYTEDWALIELDHKIDWDNFKGNAVDLFHYSNTSFKYPPNHLLQLQGILGKEELCHMQMVNANNDPCLIVIKSSCTTGVTIGSATSMMSYVHEYFEKDPPQTSIKWAILSYDKKSSMFSACSDSSAIIFDGKGRIGSILTSGSGQTDTTDIMYATPFYWLLQHIKDHFPHAHLYQAS</sequence>
<evidence type="ECO:0000313" key="1">
    <source>
        <dbReference type="EMBL" id="KAF9519042.1"/>
    </source>
</evidence>
<comment type="caution">
    <text evidence="1">The sequence shown here is derived from an EMBL/GenBank/DDBJ whole genome shotgun (WGS) entry which is preliminary data.</text>
</comment>
<organism evidence="1 2">
    <name type="scientific">Hydnum rufescens UP504</name>
    <dbReference type="NCBI Taxonomy" id="1448309"/>
    <lineage>
        <taxon>Eukaryota</taxon>
        <taxon>Fungi</taxon>
        <taxon>Dikarya</taxon>
        <taxon>Basidiomycota</taxon>
        <taxon>Agaricomycotina</taxon>
        <taxon>Agaricomycetes</taxon>
        <taxon>Cantharellales</taxon>
        <taxon>Hydnaceae</taxon>
        <taxon>Hydnum</taxon>
    </lineage>
</organism>
<dbReference type="Proteomes" id="UP000886523">
    <property type="component" value="Unassembled WGS sequence"/>
</dbReference>
<dbReference type="EMBL" id="MU128920">
    <property type="protein sequence ID" value="KAF9519042.1"/>
    <property type="molecule type" value="Genomic_DNA"/>
</dbReference>
<keyword evidence="2" id="KW-1185">Reference proteome</keyword>
<name>A0A9P6B864_9AGAM</name>